<feature type="compositionally biased region" description="Polar residues" evidence="1">
    <location>
        <begin position="1"/>
        <end position="17"/>
    </location>
</feature>
<evidence type="ECO:0000256" key="1">
    <source>
        <dbReference type="SAM" id="MobiDB-lite"/>
    </source>
</evidence>
<reference evidence="2" key="1">
    <citation type="journal article" date="2020" name="Nature">
        <title>Giant virus diversity and host interactions through global metagenomics.</title>
        <authorList>
            <person name="Schulz F."/>
            <person name="Roux S."/>
            <person name="Paez-Espino D."/>
            <person name="Jungbluth S."/>
            <person name="Walsh D.A."/>
            <person name="Denef V.J."/>
            <person name="McMahon K.D."/>
            <person name="Konstantinidis K.T."/>
            <person name="Eloe-Fadrosh E.A."/>
            <person name="Kyrpides N.C."/>
            <person name="Woyke T."/>
        </authorList>
    </citation>
    <scope>NUCLEOTIDE SEQUENCE</scope>
    <source>
        <strain evidence="2">GVMAG-M-3300023184-190</strain>
    </source>
</reference>
<name>A0A6C0I5L8_9ZZZZ</name>
<organism evidence="2">
    <name type="scientific">viral metagenome</name>
    <dbReference type="NCBI Taxonomy" id="1070528"/>
    <lineage>
        <taxon>unclassified sequences</taxon>
        <taxon>metagenomes</taxon>
        <taxon>organismal metagenomes</taxon>
    </lineage>
</organism>
<dbReference type="AlphaFoldDB" id="A0A6C0I5L8"/>
<evidence type="ECO:0000313" key="2">
    <source>
        <dbReference type="EMBL" id="QHT87433.1"/>
    </source>
</evidence>
<protein>
    <submittedName>
        <fullName evidence="2">Uncharacterized protein</fullName>
    </submittedName>
</protein>
<dbReference type="EMBL" id="MN740089">
    <property type="protein sequence ID" value="QHT87433.1"/>
    <property type="molecule type" value="Genomic_DNA"/>
</dbReference>
<proteinExistence type="predicted"/>
<accession>A0A6C0I5L8</accession>
<sequence length="58" mass="6447">MQTDTSNNDIVTTTQTRPWPDPDRPGNHFLSIYLCGDIDISGGNIDLRSNNNAVNENQ</sequence>
<feature type="region of interest" description="Disordered" evidence="1">
    <location>
        <begin position="1"/>
        <end position="24"/>
    </location>
</feature>